<dbReference type="EMBL" id="MLJW01001664">
    <property type="protein sequence ID" value="OIQ77240.1"/>
    <property type="molecule type" value="Genomic_DNA"/>
</dbReference>
<proteinExistence type="predicted"/>
<organism evidence="1">
    <name type="scientific">mine drainage metagenome</name>
    <dbReference type="NCBI Taxonomy" id="410659"/>
    <lineage>
        <taxon>unclassified sequences</taxon>
        <taxon>metagenomes</taxon>
        <taxon>ecological metagenomes</taxon>
    </lineage>
</organism>
<accession>A0A1J5Q1T1</accession>
<name>A0A1J5Q1T1_9ZZZZ</name>
<evidence type="ECO:0000313" key="1">
    <source>
        <dbReference type="EMBL" id="OIQ77240.1"/>
    </source>
</evidence>
<dbReference type="AntiFam" id="ANF00072">
    <property type="entry name" value="Shadow ORF (opposite TypA)"/>
</dbReference>
<sequence length="241" mass="27807">MRRIHIGLDLEHHAGEGGFCRIDNPRGRRTRQRRWRQIDQRVEHLAHAEVVDRRAEKQRRLPPGQKLGLVEGRRSFAQQRDFALRLFVRLTEALHRLRIVQTGEQFFVFAQTLFARTEHPHLIEAQVVHAVKITPHADRPGERHHRHAQVALDLVHQIERLPHLAVHLVDEGENGRVARAADLQQAQGLLLHAVCRIDDHQRRVHCGEHAVGILGKVLVARSVEQVDHAVTPLHLHDRGRH</sequence>
<dbReference type="AlphaFoldDB" id="A0A1J5Q1T1"/>
<reference evidence="1" key="1">
    <citation type="submission" date="2016-10" db="EMBL/GenBank/DDBJ databases">
        <title>Sequence of Gallionella enrichment culture.</title>
        <authorList>
            <person name="Poehlein A."/>
            <person name="Muehling M."/>
            <person name="Daniel R."/>
        </authorList>
    </citation>
    <scope>NUCLEOTIDE SEQUENCE</scope>
</reference>
<comment type="caution">
    <text evidence="1">The sequence shown here is derived from an EMBL/GenBank/DDBJ whole genome shotgun (WGS) entry which is preliminary data.</text>
</comment>
<protein>
    <submittedName>
        <fullName evidence="1">Uncharacterized protein</fullName>
    </submittedName>
</protein>
<gene>
    <name evidence="1" type="ORF">GALL_410740</name>
</gene>